<dbReference type="Pfam" id="PF03992">
    <property type="entry name" value="ABM"/>
    <property type="match status" value="1"/>
</dbReference>
<dbReference type="InterPro" id="IPR011008">
    <property type="entry name" value="Dimeric_a/b-barrel"/>
</dbReference>
<dbReference type="PROSITE" id="PS51725">
    <property type="entry name" value="ABM"/>
    <property type="match status" value="1"/>
</dbReference>
<organism evidence="2 3">
    <name type="scientific">Lactiplantibacillus mudanjiangensis</name>
    <dbReference type="NCBI Taxonomy" id="1296538"/>
    <lineage>
        <taxon>Bacteria</taxon>
        <taxon>Bacillati</taxon>
        <taxon>Bacillota</taxon>
        <taxon>Bacilli</taxon>
        <taxon>Lactobacillales</taxon>
        <taxon>Lactobacillaceae</taxon>
        <taxon>Lactiplantibacillus</taxon>
    </lineage>
</organism>
<sequence length="102" mass="11583">MTQSTQSLTVVVRLQTTTDHLTAATKVLADLIKPTRANPDCDEFRVLQDTNNQLQFTLIEQWHSIDAVKKHGASDYMQTFMAQKTLLFPVSNSEIVTEYQPQ</sequence>
<dbReference type="RefSeq" id="WP_130843769.1">
    <property type="nucleotide sequence ID" value="NZ_BJDY01000002.1"/>
</dbReference>
<dbReference type="OrthoDB" id="287932at2"/>
<dbReference type="AlphaFoldDB" id="A0A660DWX9"/>
<name>A0A660DWX9_9LACO</name>
<dbReference type="EMBL" id="UYIG01000057">
    <property type="protein sequence ID" value="VDG27776.1"/>
    <property type="molecule type" value="Genomic_DNA"/>
</dbReference>
<proteinExistence type="predicted"/>
<dbReference type="SUPFAM" id="SSF54909">
    <property type="entry name" value="Dimeric alpha+beta barrel"/>
    <property type="match status" value="1"/>
</dbReference>
<dbReference type="GO" id="GO:0003824">
    <property type="term" value="F:catalytic activity"/>
    <property type="evidence" value="ECO:0007669"/>
    <property type="project" value="TreeGrafter"/>
</dbReference>
<feature type="domain" description="ABM" evidence="1">
    <location>
        <begin position="8"/>
        <end position="99"/>
    </location>
</feature>
<evidence type="ECO:0000259" key="1">
    <source>
        <dbReference type="PROSITE" id="PS51725"/>
    </source>
</evidence>
<dbReference type="InterPro" id="IPR007138">
    <property type="entry name" value="ABM_dom"/>
</dbReference>
<dbReference type="Proteomes" id="UP000289996">
    <property type="component" value="Unassembled WGS sequence"/>
</dbReference>
<protein>
    <recommendedName>
        <fullName evidence="1">ABM domain-containing protein</fullName>
    </recommendedName>
</protein>
<dbReference type="InterPro" id="IPR050744">
    <property type="entry name" value="AI-2_Isomerase_LsrG"/>
</dbReference>
<reference evidence="2 3" key="1">
    <citation type="submission" date="2018-11" db="EMBL/GenBank/DDBJ databases">
        <authorList>
            <person name="Wuyts S."/>
        </authorList>
    </citation>
    <scope>NUCLEOTIDE SEQUENCE [LARGE SCALE GENOMIC DNA]</scope>
    <source>
        <strain evidence="2">Lactobacillus mudanjiangensis AMBF249</strain>
    </source>
</reference>
<evidence type="ECO:0000313" key="2">
    <source>
        <dbReference type="EMBL" id="VDG27776.1"/>
    </source>
</evidence>
<accession>A0A660DWX9</accession>
<evidence type="ECO:0000313" key="3">
    <source>
        <dbReference type="Proteomes" id="UP000289996"/>
    </source>
</evidence>
<dbReference type="PANTHER" id="PTHR33336">
    <property type="entry name" value="QUINOL MONOOXYGENASE YGIN-RELATED"/>
    <property type="match status" value="1"/>
</dbReference>
<gene>
    <name evidence="2" type="ORF">MUDAN_MDHGFNIF_02602</name>
</gene>
<keyword evidence="3" id="KW-1185">Reference proteome</keyword>
<dbReference type="PANTHER" id="PTHR33336:SF3">
    <property type="entry name" value="ABM DOMAIN-CONTAINING PROTEIN"/>
    <property type="match status" value="1"/>
</dbReference>
<dbReference type="Gene3D" id="3.30.70.100">
    <property type="match status" value="1"/>
</dbReference>